<keyword evidence="2" id="KW-1185">Reference proteome</keyword>
<reference evidence="1 2" key="1">
    <citation type="submission" date="2015-01" db="EMBL/GenBank/DDBJ databases">
        <title>Evolution of Trichinella species and genotypes.</title>
        <authorList>
            <person name="Korhonen P.K."/>
            <person name="Edoardo P."/>
            <person name="Giuseppe L.R."/>
            <person name="Gasser R.B."/>
        </authorList>
    </citation>
    <scope>NUCLEOTIDE SEQUENCE [LARGE SCALE GENOMIC DNA]</scope>
    <source>
        <strain evidence="1">ISS470</strain>
    </source>
</reference>
<sequence length="102" mass="10972">MHNCCIGGRRTIHRTKVMRSRLRRAAAGRLNHLRISWCKTAAGLCGGDNSAGIKGKRKSACVIPRSVPQNCLLLAGENSVEFLRNTDCNGGRKGAVADKLLG</sequence>
<evidence type="ECO:0000313" key="1">
    <source>
        <dbReference type="EMBL" id="KRY81003.1"/>
    </source>
</evidence>
<name>A0A0V1F4R9_TRIPS</name>
<evidence type="ECO:0000313" key="2">
    <source>
        <dbReference type="Proteomes" id="UP000054995"/>
    </source>
</evidence>
<dbReference type="Proteomes" id="UP000054995">
    <property type="component" value="Unassembled WGS sequence"/>
</dbReference>
<accession>A0A0V1F4R9</accession>
<protein>
    <submittedName>
        <fullName evidence="1">Uncharacterized protein</fullName>
    </submittedName>
</protein>
<dbReference type="AlphaFoldDB" id="A0A0V1F4R9"/>
<proteinExistence type="predicted"/>
<comment type="caution">
    <text evidence="1">The sequence shown here is derived from an EMBL/GenBank/DDBJ whole genome shotgun (WGS) entry which is preliminary data.</text>
</comment>
<dbReference type="EMBL" id="JYDT01000277">
    <property type="protein sequence ID" value="KRY81003.1"/>
    <property type="molecule type" value="Genomic_DNA"/>
</dbReference>
<gene>
    <name evidence="1" type="ORF">T4D_10646</name>
</gene>
<organism evidence="1 2">
    <name type="scientific">Trichinella pseudospiralis</name>
    <name type="common">Parasitic roundworm</name>
    <dbReference type="NCBI Taxonomy" id="6337"/>
    <lineage>
        <taxon>Eukaryota</taxon>
        <taxon>Metazoa</taxon>
        <taxon>Ecdysozoa</taxon>
        <taxon>Nematoda</taxon>
        <taxon>Enoplea</taxon>
        <taxon>Dorylaimia</taxon>
        <taxon>Trichinellida</taxon>
        <taxon>Trichinellidae</taxon>
        <taxon>Trichinella</taxon>
    </lineage>
</organism>